<organism evidence="1 2">
    <name type="scientific">Panagrolaimus sp. PS1159</name>
    <dbReference type="NCBI Taxonomy" id="55785"/>
    <lineage>
        <taxon>Eukaryota</taxon>
        <taxon>Metazoa</taxon>
        <taxon>Ecdysozoa</taxon>
        <taxon>Nematoda</taxon>
        <taxon>Chromadorea</taxon>
        <taxon>Rhabditida</taxon>
        <taxon>Tylenchina</taxon>
        <taxon>Panagrolaimomorpha</taxon>
        <taxon>Panagrolaimoidea</taxon>
        <taxon>Panagrolaimidae</taxon>
        <taxon>Panagrolaimus</taxon>
    </lineage>
</organism>
<name>A0AC35EUV2_9BILA</name>
<dbReference type="Proteomes" id="UP000887580">
    <property type="component" value="Unplaced"/>
</dbReference>
<evidence type="ECO:0000313" key="1">
    <source>
        <dbReference type="Proteomes" id="UP000887580"/>
    </source>
</evidence>
<accession>A0AC35EUV2</accession>
<proteinExistence type="predicted"/>
<reference evidence="2" key="1">
    <citation type="submission" date="2022-11" db="UniProtKB">
        <authorList>
            <consortium name="WormBaseParasite"/>
        </authorList>
    </citation>
    <scope>IDENTIFICATION</scope>
</reference>
<dbReference type="WBParaSite" id="PS1159_v2.g10957.t1">
    <property type="protein sequence ID" value="PS1159_v2.g10957.t1"/>
    <property type="gene ID" value="PS1159_v2.g10957"/>
</dbReference>
<protein>
    <submittedName>
        <fullName evidence="2">Amino acid transporter transmembrane domain-containing protein</fullName>
    </submittedName>
</protein>
<evidence type="ECO:0000313" key="2">
    <source>
        <dbReference type="WBParaSite" id="PS1159_v2.g10957.t1"/>
    </source>
</evidence>
<sequence length="479" mass="53638">MSVTPSPVSSFSVVSEKSCCEKDGISSTATTVPVSEIDGIYQPIKRKKGLSANVTLINFLKGNIGPGCLSLPAAFKQAGVWMGFGLVFVFGILTKLSMQQLVECSQYLSRKKDDIPLDYGNLMLEACDNSFEWIKKYKYFAKFTVNATIVALQIGICGVYFVFISEHLKELTEQYLNFEAPLTTFLLLLFIPICLVSFVRTLKGIAVFSTIGNIFMTICLIYVFQYLIRTPHNLAELPWITDFNGIMTASGSILYAFEGQAILLPMENKLKYPEDMLSTFGVLSTGMSLITIIFAACGFFGFITYGHQVKGSITLNLPNNVEFSIIKLCLTAVVFLSFAIQFFVVVDLSWPTVRQYFIKKFSTKDFSSRYEYLYRIFCVFIAMSLAIGIPNLEEIIPLIGVTAGIFMAFIYPSLIDTMTFLPILLMKYQKIGLSSYRKRKILLSIIYRMCRNFSLIVIALFACGGGLYSTVLELIHGYS</sequence>